<dbReference type="GO" id="GO:0030060">
    <property type="term" value="F:L-malate dehydrogenase (NAD+) activity"/>
    <property type="evidence" value="ECO:0007669"/>
    <property type="project" value="UniProtKB-EC"/>
</dbReference>
<dbReference type="InterPro" id="IPR022383">
    <property type="entry name" value="Lactate/malate_DH_C"/>
</dbReference>
<dbReference type="SUPFAM" id="SSF56327">
    <property type="entry name" value="LDH C-terminal domain-like"/>
    <property type="match status" value="1"/>
</dbReference>
<proteinExistence type="predicted"/>
<accession>A0A5E4PPV3</accession>
<feature type="domain" description="Lactate/malate dehydrogenase N-terminal" evidence="6">
    <location>
        <begin position="50"/>
        <end position="169"/>
    </location>
</feature>
<dbReference type="Gene3D" id="3.40.50.720">
    <property type="entry name" value="NAD(P)-binding Rossmann-like Domain"/>
    <property type="match status" value="1"/>
</dbReference>
<gene>
    <name evidence="8" type="ORF">LSINAPIS_LOCUS799</name>
</gene>
<evidence type="ECO:0000313" key="8">
    <source>
        <dbReference type="EMBL" id="VVC87105.1"/>
    </source>
</evidence>
<dbReference type="Pfam" id="PF02866">
    <property type="entry name" value="Ldh_1_C"/>
    <property type="match status" value="1"/>
</dbReference>
<dbReference type="PANTHER" id="PTHR11540:SF16">
    <property type="entry name" value="MALATE DEHYDROGENASE, MITOCHONDRIAL"/>
    <property type="match status" value="1"/>
</dbReference>
<evidence type="ECO:0000256" key="4">
    <source>
        <dbReference type="ARBA" id="ARBA00023002"/>
    </source>
</evidence>
<evidence type="ECO:0000313" key="9">
    <source>
        <dbReference type="Proteomes" id="UP000324832"/>
    </source>
</evidence>
<dbReference type="EMBL" id="FZQP02000073">
    <property type="protein sequence ID" value="VVC87105.1"/>
    <property type="molecule type" value="Genomic_DNA"/>
</dbReference>
<dbReference type="Proteomes" id="UP000324832">
    <property type="component" value="Unassembled WGS sequence"/>
</dbReference>
<evidence type="ECO:0000259" key="6">
    <source>
        <dbReference type="Pfam" id="PF00056"/>
    </source>
</evidence>
<protein>
    <recommendedName>
        <fullName evidence="2">Malate dehydrogenase, mitochondrial</fullName>
        <ecNumber evidence="1">1.1.1.37</ecNumber>
    </recommendedName>
</protein>
<dbReference type="GO" id="GO:0006099">
    <property type="term" value="P:tricarboxylic acid cycle"/>
    <property type="evidence" value="ECO:0007669"/>
    <property type="project" value="UniProtKB-KW"/>
</dbReference>
<evidence type="ECO:0000256" key="5">
    <source>
        <dbReference type="ARBA" id="ARBA00023027"/>
    </source>
</evidence>
<evidence type="ECO:0000256" key="3">
    <source>
        <dbReference type="ARBA" id="ARBA00022532"/>
    </source>
</evidence>
<dbReference type="Gene3D" id="3.90.110.10">
    <property type="entry name" value="Lactate dehydrogenase/glycoside hydrolase, family 4, C-terminal"/>
    <property type="match status" value="1"/>
</dbReference>
<name>A0A5E4PPV3_9NEOP</name>
<sequence length="470" mass="51352">MSIKHLLRSFLGTYTTGSLLRHKYKTNSQFREGFRWVARSPYSCGEQCGMKVTICGAAGCTGQPLALLLKQCPLLDEIALYDICATCGYGMELSHVDTKCKVSSFSGRHMLCDALKGARVVVIVARNEMDTFEKNSPEITEIALQICNTCPETFTIVATEPIESLVPLVGEIQRVRGVYNAKRLMGCVELNCVRANTVLADFLRVPPESVRVPVIGGATATTMVPVLSAAVHPCMMSQEQVECITSCIMSGNELVCTAKGCQAATPCLAGAFSIARTAINVVKGLQGHKNVIQCGYVDNLSICAPNCQFFSSEVLLGPSGIEKILGIPELSKFENCLLLNCLPHVRNEIARAIWLVYSMCQQCCCPTCHTHPGTCYSPPVVPCAPPINWTCDCPDSCCDEYLASICRQMTCQYGSTELCWRPRPSDYNAARASNLTNQMRLKCASCTDQRIPGSVRIEQMMRNRAKDPCA</sequence>
<dbReference type="Pfam" id="PF00056">
    <property type="entry name" value="Ldh_1_N"/>
    <property type="match status" value="1"/>
</dbReference>
<reference evidence="8 9" key="1">
    <citation type="submission" date="2017-07" db="EMBL/GenBank/DDBJ databases">
        <authorList>
            <person name="Talla V."/>
            <person name="Backstrom N."/>
        </authorList>
    </citation>
    <scope>NUCLEOTIDE SEQUENCE [LARGE SCALE GENOMIC DNA]</scope>
</reference>
<dbReference type="PANTHER" id="PTHR11540">
    <property type="entry name" value="MALATE AND LACTATE DEHYDROGENASE"/>
    <property type="match status" value="1"/>
</dbReference>
<dbReference type="SUPFAM" id="SSF51735">
    <property type="entry name" value="NAD(P)-binding Rossmann-fold domains"/>
    <property type="match status" value="1"/>
</dbReference>
<keyword evidence="4" id="KW-0560">Oxidoreductase</keyword>
<dbReference type="AlphaFoldDB" id="A0A5E4PPV3"/>
<dbReference type="InterPro" id="IPR015955">
    <property type="entry name" value="Lactate_DH/Glyco_Ohase_4_C"/>
</dbReference>
<dbReference type="EC" id="1.1.1.37" evidence="1"/>
<organism evidence="8 9">
    <name type="scientific">Leptidea sinapis</name>
    <dbReference type="NCBI Taxonomy" id="189913"/>
    <lineage>
        <taxon>Eukaryota</taxon>
        <taxon>Metazoa</taxon>
        <taxon>Ecdysozoa</taxon>
        <taxon>Arthropoda</taxon>
        <taxon>Hexapoda</taxon>
        <taxon>Insecta</taxon>
        <taxon>Pterygota</taxon>
        <taxon>Neoptera</taxon>
        <taxon>Endopterygota</taxon>
        <taxon>Lepidoptera</taxon>
        <taxon>Glossata</taxon>
        <taxon>Ditrysia</taxon>
        <taxon>Papilionoidea</taxon>
        <taxon>Pieridae</taxon>
        <taxon>Dismorphiinae</taxon>
        <taxon>Leptidea</taxon>
    </lineage>
</organism>
<evidence type="ECO:0000256" key="1">
    <source>
        <dbReference type="ARBA" id="ARBA00012995"/>
    </source>
</evidence>
<evidence type="ECO:0000256" key="2">
    <source>
        <dbReference type="ARBA" id="ARBA00016075"/>
    </source>
</evidence>
<feature type="domain" description="Lactate/malate dehydrogenase C-terminal" evidence="7">
    <location>
        <begin position="190"/>
        <end position="351"/>
    </location>
</feature>
<keyword evidence="9" id="KW-1185">Reference proteome</keyword>
<dbReference type="GO" id="GO:0005739">
    <property type="term" value="C:mitochondrion"/>
    <property type="evidence" value="ECO:0007669"/>
    <property type="project" value="TreeGrafter"/>
</dbReference>
<keyword evidence="5" id="KW-0520">NAD</keyword>
<evidence type="ECO:0000259" key="7">
    <source>
        <dbReference type="Pfam" id="PF02866"/>
    </source>
</evidence>
<dbReference type="InterPro" id="IPR036291">
    <property type="entry name" value="NAD(P)-bd_dom_sf"/>
</dbReference>
<dbReference type="InterPro" id="IPR001236">
    <property type="entry name" value="Lactate/malate_DH_N"/>
</dbReference>
<keyword evidence="3" id="KW-0816">Tricarboxylic acid cycle</keyword>